<keyword evidence="3" id="KW-1133">Transmembrane helix</keyword>
<feature type="transmembrane region" description="Helical" evidence="3">
    <location>
        <begin position="141"/>
        <end position="164"/>
    </location>
</feature>
<dbReference type="InterPro" id="IPR000462">
    <property type="entry name" value="CDP-OH_P_trans"/>
</dbReference>
<dbReference type="PROSITE" id="PS00379">
    <property type="entry name" value="CDP_ALCOHOL_P_TRANSF"/>
    <property type="match status" value="1"/>
</dbReference>
<accession>A0A8I0EY69</accession>
<evidence type="ECO:0000313" key="5">
    <source>
        <dbReference type="Proteomes" id="UP000620591"/>
    </source>
</evidence>
<dbReference type="RefSeq" id="WP_187770131.1">
    <property type="nucleotide sequence ID" value="NZ_JACTVM010000007.1"/>
</dbReference>
<dbReference type="InterPro" id="IPR048254">
    <property type="entry name" value="CDP_ALCOHOL_P_TRANSF_CS"/>
</dbReference>
<dbReference type="Pfam" id="PF01066">
    <property type="entry name" value="CDP-OH_P_transf"/>
    <property type="match status" value="1"/>
</dbReference>
<evidence type="ECO:0000256" key="2">
    <source>
        <dbReference type="RuleBase" id="RU003750"/>
    </source>
</evidence>
<dbReference type="AlphaFoldDB" id="A0A8I0EY69"/>
<protein>
    <submittedName>
        <fullName evidence="4">CDP-alcohol phosphatidyltransferase family protein</fullName>
    </submittedName>
</protein>
<keyword evidence="1 2" id="KW-0808">Transferase</keyword>
<dbReference type="InterPro" id="IPR043130">
    <property type="entry name" value="CDP-OH_PTrfase_TM_dom"/>
</dbReference>
<dbReference type="Gene3D" id="1.20.120.1760">
    <property type="match status" value="1"/>
</dbReference>
<organism evidence="4 5">
    <name type="scientific">Aeromicrobium senzhongii</name>
    <dbReference type="NCBI Taxonomy" id="2663859"/>
    <lineage>
        <taxon>Bacteria</taxon>
        <taxon>Bacillati</taxon>
        <taxon>Actinomycetota</taxon>
        <taxon>Actinomycetes</taxon>
        <taxon>Propionibacteriales</taxon>
        <taxon>Nocardioidaceae</taxon>
        <taxon>Aeromicrobium</taxon>
    </lineage>
</organism>
<dbReference type="GO" id="GO:0008654">
    <property type="term" value="P:phospholipid biosynthetic process"/>
    <property type="evidence" value="ECO:0007669"/>
    <property type="project" value="InterPro"/>
</dbReference>
<reference evidence="4" key="1">
    <citation type="submission" date="2020-09" db="EMBL/GenBank/DDBJ databases">
        <title>Novel species in genus Aeromicrobium.</title>
        <authorList>
            <person name="Zhang G."/>
        </authorList>
    </citation>
    <scope>NUCLEOTIDE SEQUENCE</scope>
    <source>
        <strain evidence="4">Zg-636</strain>
    </source>
</reference>
<dbReference type="GO" id="GO:0016020">
    <property type="term" value="C:membrane"/>
    <property type="evidence" value="ECO:0007669"/>
    <property type="project" value="InterPro"/>
</dbReference>
<proteinExistence type="inferred from homology"/>
<gene>
    <name evidence="4" type="ORF">IBG24_15380</name>
</gene>
<feature type="transmembrane region" description="Helical" evidence="3">
    <location>
        <begin position="210"/>
        <end position="228"/>
    </location>
</feature>
<comment type="similarity">
    <text evidence="2">Belongs to the CDP-alcohol phosphatidyltransferase class-I family.</text>
</comment>
<dbReference type="Proteomes" id="UP000620591">
    <property type="component" value="Unassembled WGS sequence"/>
</dbReference>
<sequence>MTQLDFRSGLEALRSAQKPARGTAAYSRHVNRPAGRYVAAWMNAHGMTPNQATAVSATLSATGIALIALVPPTWWVGILVAVLLAGGYVMDSVDGQLARLRGGGSKSGEWLDHTVDCFKSLTLHLAVLIHWYRFVDLPSNAWLLVPVGFTVVAGATYFGLILMPTLRPAAPVQQDPAAEHPLRRFLILPTDYGFICWVFVLLGFPVAFRIVWTLLFVAAAAMLALALVKWWRELRTYDAEPT</sequence>
<comment type="caution">
    <text evidence="4">The sequence shown here is derived from an EMBL/GenBank/DDBJ whole genome shotgun (WGS) entry which is preliminary data.</text>
</comment>
<keyword evidence="3" id="KW-0472">Membrane</keyword>
<evidence type="ECO:0000313" key="4">
    <source>
        <dbReference type="EMBL" id="MBC9227698.1"/>
    </source>
</evidence>
<feature type="transmembrane region" description="Helical" evidence="3">
    <location>
        <begin position="185"/>
        <end position="204"/>
    </location>
</feature>
<dbReference type="GO" id="GO:0016780">
    <property type="term" value="F:phosphotransferase activity, for other substituted phosphate groups"/>
    <property type="evidence" value="ECO:0007669"/>
    <property type="project" value="InterPro"/>
</dbReference>
<dbReference type="EMBL" id="JACTVM010000007">
    <property type="protein sequence ID" value="MBC9227698.1"/>
    <property type="molecule type" value="Genomic_DNA"/>
</dbReference>
<evidence type="ECO:0000256" key="3">
    <source>
        <dbReference type="SAM" id="Phobius"/>
    </source>
</evidence>
<name>A0A8I0EY69_9ACTN</name>
<keyword evidence="3" id="KW-0812">Transmembrane</keyword>
<evidence type="ECO:0000256" key="1">
    <source>
        <dbReference type="ARBA" id="ARBA00022679"/>
    </source>
</evidence>